<proteinExistence type="predicted"/>
<sequence length="183" mass="19938">MRCAALEVGGCESQRRRRGSSPSRRSQSLLRCSGDEFTWVGVQAEMALASFMTRVGCGVGCVLGLATILVWFGLWCLWCFTVDSGDSFASSQSPSLRFSKAARVVPALVSVVTEFLLCPVTFPVSVKGHLIHQCKADVAQNLPTYNKTLTALSLAVCEILSIFMHTTAIAARWFKNSARPYAH</sequence>
<accession>A0A8S9R5E4</accession>
<dbReference type="AlphaFoldDB" id="A0A8S9R5E4"/>
<feature type="transmembrane region" description="Helical" evidence="2">
    <location>
        <begin position="51"/>
        <end position="80"/>
    </location>
</feature>
<keyword evidence="2" id="KW-0812">Transmembrane</keyword>
<evidence type="ECO:0000313" key="4">
    <source>
        <dbReference type="Proteomes" id="UP000712600"/>
    </source>
</evidence>
<gene>
    <name evidence="3" type="ORF">F2Q69_00017425</name>
</gene>
<feature type="transmembrane region" description="Helical" evidence="2">
    <location>
        <begin position="101"/>
        <end position="122"/>
    </location>
</feature>
<comment type="caution">
    <text evidence="3">The sequence shown here is derived from an EMBL/GenBank/DDBJ whole genome shotgun (WGS) entry which is preliminary data.</text>
</comment>
<evidence type="ECO:0000256" key="1">
    <source>
        <dbReference type="SAM" id="MobiDB-lite"/>
    </source>
</evidence>
<dbReference type="Proteomes" id="UP000712600">
    <property type="component" value="Unassembled WGS sequence"/>
</dbReference>
<organism evidence="3 4">
    <name type="scientific">Brassica cretica</name>
    <name type="common">Mustard</name>
    <dbReference type="NCBI Taxonomy" id="69181"/>
    <lineage>
        <taxon>Eukaryota</taxon>
        <taxon>Viridiplantae</taxon>
        <taxon>Streptophyta</taxon>
        <taxon>Embryophyta</taxon>
        <taxon>Tracheophyta</taxon>
        <taxon>Spermatophyta</taxon>
        <taxon>Magnoliopsida</taxon>
        <taxon>eudicotyledons</taxon>
        <taxon>Gunneridae</taxon>
        <taxon>Pentapetalae</taxon>
        <taxon>rosids</taxon>
        <taxon>malvids</taxon>
        <taxon>Brassicales</taxon>
        <taxon>Brassicaceae</taxon>
        <taxon>Brassiceae</taxon>
        <taxon>Brassica</taxon>
    </lineage>
</organism>
<evidence type="ECO:0000313" key="3">
    <source>
        <dbReference type="EMBL" id="KAF3558130.1"/>
    </source>
</evidence>
<feature type="transmembrane region" description="Helical" evidence="2">
    <location>
        <begin position="151"/>
        <end position="174"/>
    </location>
</feature>
<keyword evidence="2" id="KW-0472">Membrane</keyword>
<keyword evidence="2" id="KW-1133">Transmembrane helix</keyword>
<reference evidence="3" key="1">
    <citation type="submission" date="2019-12" db="EMBL/GenBank/DDBJ databases">
        <title>Genome sequencing and annotation of Brassica cretica.</title>
        <authorList>
            <person name="Studholme D.J."/>
            <person name="Sarris P."/>
        </authorList>
    </citation>
    <scope>NUCLEOTIDE SEQUENCE</scope>
    <source>
        <strain evidence="3">PFS-109/04</strain>
        <tissue evidence="3">Leaf</tissue>
    </source>
</reference>
<feature type="region of interest" description="Disordered" evidence="1">
    <location>
        <begin position="1"/>
        <end position="27"/>
    </location>
</feature>
<name>A0A8S9R5E4_BRACR</name>
<evidence type="ECO:0000256" key="2">
    <source>
        <dbReference type="SAM" id="Phobius"/>
    </source>
</evidence>
<protein>
    <submittedName>
        <fullName evidence="3">Uncharacterized protein</fullName>
    </submittedName>
</protein>
<dbReference type="EMBL" id="QGKX02000996">
    <property type="protein sequence ID" value="KAF3558130.1"/>
    <property type="molecule type" value="Genomic_DNA"/>
</dbReference>